<feature type="compositionally biased region" description="Basic and acidic residues" evidence="1">
    <location>
        <begin position="47"/>
        <end position="65"/>
    </location>
</feature>
<name>A0A371WZU5_9HYPH</name>
<dbReference type="AlphaFoldDB" id="A0A371WZU5"/>
<reference evidence="2 3" key="1">
    <citation type="submission" date="2018-08" db="EMBL/GenBank/DDBJ databases">
        <title>Fulvimarina sp. 85, whole genome shotgun sequence.</title>
        <authorList>
            <person name="Tuo L."/>
        </authorList>
    </citation>
    <scope>NUCLEOTIDE SEQUENCE [LARGE SCALE GENOMIC DNA]</scope>
    <source>
        <strain evidence="2 3">85</strain>
    </source>
</reference>
<dbReference type="Proteomes" id="UP000264310">
    <property type="component" value="Unassembled WGS sequence"/>
</dbReference>
<comment type="caution">
    <text evidence="2">The sequence shown here is derived from an EMBL/GenBank/DDBJ whole genome shotgun (WGS) entry which is preliminary data.</text>
</comment>
<sequence>MGHPIVVTNNESRFFRAEQVARMDVEAGIVPEPVRRDNAVAIAAPVARDRGEDDTVRLERGKGARENPAPSPLRS</sequence>
<accession>A0A371WZU5</accession>
<organism evidence="2 3">
    <name type="scientific">Fulvimarina endophytica</name>
    <dbReference type="NCBI Taxonomy" id="2293836"/>
    <lineage>
        <taxon>Bacteria</taxon>
        <taxon>Pseudomonadati</taxon>
        <taxon>Pseudomonadota</taxon>
        <taxon>Alphaproteobacteria</taxon>
        <taxon>Hyphomicrobiales</taxon>
        <taxon>Aurantimonadaceae</taxon>
        <taxon>Fulvimarina</taxon>
    </lineage>
</organism>
<dbReference type="RefSeq" id="WP_116684031.1">
    <property type="nucleotide sequence ID" value="NZ_QURL01000006.1"/>
</dbReference>
<dbReference type="EMBL" id="QURL01000006">
    <property type="protein sequence ID" value="RFC62510.1"/>
    <property type="molecule type" value="Genomic_DNA"/>
</dbReference>
<keyword evidence="3" id="KW-1185">Reference proteome</keyword>
<gene>
    <name evidence="2" type="ORF">DYI37_14705</name>
</gene>
<feature type="region of interest" description="Disordered" evidence="1">
    <location>
        <begin position="47"/>
        <end position="75"/>
    </location>
</feature>
<evidence type="ECO:0000313" key="3">
    <source>
        <dbReference type="Proteomes" id="UP000264310"/>
    </source>
</evidence>
<evidence type="ECO:0000313" key="2">
    <source>
        <dbReference type="EMBL" id="RFC62510.1"/>
    </source>
</evidence>
<evidence type="ECO:0000256" key="1">
    <source>
        <dbReference type="SAM" id="MobiDB-lite"/>
    </source>
</evidence>
<protein>
    <submittedName>
        <fullName evidence="2">Uncharacterized protein</fullName>
    </submittedName>
</protein>
<proteinExistence type="predicted"/>